<feature type="non-terminal residue" evidence="1">
    <location>
        <position position="1"/>
    </location>
</feature>
<sequence length="139" mass="16814">THEYKKFSTLRDYEKRRYLKNFWSKNDYWQFEKRILEADDKFAIHLLKGRDSERGRFYIKNGPPDDINDMPITDWGRPLEIWYYYAQGYSVLFCDKRCDGNPVIVKIFKSGEEDIDDERWLIDIAPGTYKAGQETEEYE</sequence>
<comment type="caution">
    <text evidence="1">The sequence shown here is derived from an EMBL/GenBank/DDBJ whole genome shotgun (WGS) entry which is preliminary data.</text>
</comment>
<proteinExistence type="predicted"/>
<dbReference type="EMBL" id="BARV01016410">
    <property type="protein sequence ID" value="GAI26728.1"/>
    <property type="molecule type" value="Genomic_DNA"/>
</dbReference>
<protein>
    <recommendedName>
        <fullName evidence="2">GWxTD domain-containing protein</fullName>
    </recommendedName>
</protein>
<dbReference type="InterPro" id="IPR030959">
    <property type="entry name" value="GWxTD_dom"/>
</dbReference>
<reference evidence="1" key="1">
    <citation type="journal article" date="2014" name="Front. Microbiol.">
        <title>High frequency of phylogenetically diverse reductive dehalogenase-homologous genes in deep subseafloor sedimentary metagenomes.</title>
        <authorList>
            <person name="Kawai M."/>
            <person name="Futagami T."/>
            <person name="Toyoda A."/>
            <person name="Takaki Y."/>
            <person name="Nishi S."/>
            <person name="Hori S."/>
            <person name="Arai W."/>
            <person name="Tsubouchi T."/>
            <person name="Morono Y."/>
            <person name="Uchiyama I."/>
            <person name="Ito T."/>
            <person name="Fujiyama A."/>
            <person name="Inagaki F."/>
            <person name="Takami H."/>
        </authorList>
    </citation>
    <scope>NUCLEOTIDE SEQUENCE</scope>
    <source>
        <strain evidence="1">Expedition CK06-06</strain>
    </source>
</reference>
<accession>X1M5V8</accession>
<organism evidence="1">
    <name type="scientific">marine sediment metagenome</name>
    <dbReference type="NCBI Taxonomy" id="412755"/>
    <lineage>
        <taxon>unclassified sequences</taxon>
        <taxon>metagenomes</taxon>
        <taxon>ecological metagenomes</taxon>
    </lineage>
</organism>
<dbReference type="AlphaFoldDB" id="X1M5V8"/>
<gene>
    <name evidence="1" type="ORF">S06H3_28167</name>
</gene>
<evidence type="ECO:0000313" key="1">
    <source>
        <dbReference type="EMBL" id="GAI26728.1"/>
    </source>
</evidence>
<name>X1M5V8_9ZZZZ</name>
<evidence type="ECO:0008006" key="2">
    <source>
        <dbReference type="Google" id="ProtNLM"/>
    </source>
</evidence>
<dbReference type="NCBIfam" id="TIGR04514">
    <property type="entry name" value="GWxTD_dom"/>
    <property type="match status" value="1"/>
</dbReference>